<dbReference type="SUPFAM" id="SSF140459">
    <property type="entry name" value="PE/PPE dimer-like"/>
    <property type="match status" value="1"/>
</dbReference>
<feature type="region of interest" description="Disordered" evidence="2">
    <location>
        <begin position="75"/>
        <end position="118"/>
    </location>
</feature>
<feature type="region of interest" description="Disordered" evidence="2">
    <location>
        <begin position="323"/>
        <end position="342"/>
    </location>
</feature>
<comment type="similarity">
    <text evidence="1">Belongs to the mycobacterial PPE family.</text>
</comment>
<protein>
    <recommendedName>
        <fullName evidence="3">PPE domain-containing protein</fullName>
    </recommendedName>
</protein>
<feature type="compositionally biased region" description="Gly residues" evidence="2">
    <location>
        <begin position="500"/>
        <end position="512"/>
    </location>
</feature>
<dbReference type="InterPro" id="IPR000030">
    <property type="entry name" value="PPE_dom"/>
</dbReference>
<evidence type="ECO:0000313" key="5">
    <source>
        <dbReference type="Proteomes" id="UP000034150"/>
    </source>
</evidence>
<evidence type="ECO:0000256" key="1">
    <source>
        <dbReference type="ARBA" id="ARBA00010652"/>
    </source>
</evidence>
<name>A0A0M2JVI9_9MYCO</name>
<keyword evidence="5" id="KW-1185">Reference proteome</keyword>
<organism evidence="4 5">
    <name type="scientific">Mycolicibacterium obuense</name>
    <dbReference type="NCBI Taxonomy" id="1807"/>
    <lineage>
        <taxon>Bacteria</taxon>
        <taxon>Bacillati</taxon>
        <taxon>Actinomycetota</taxon>
        <taxon>Actinomycetes</taxon>
        <taxon>Mycobacteriales</taxon>
        <taxon>Mycobacteriaceae</taxon>
        <taxon>Mycolicibacterium</taxon>
    </lineage>
</organism>
<feature type="domain" description="PPE" evidence="3">
    <location>
        <begin position="134"/>
        <end position="281"/>
    </location>
</feature>
<gene>
    <name evidence="4" type="ORF">WN67_28260</name>
</gene>
<dbReference type="Proteomes" id="UP000034150">
    <property type="component" value="Unassembled WGS sequence"/>
</dbReference>
<dbReference type="OrthoDB" id="1187707at2"/>
<feature type="region of interest" description="Disordered" evidence="2">
    <location>
        <begin position="487"/>
        <end position="512"/>
    </location>
</feature>
<dbReference type="PATRIC" id="fig|1807.13.peg.3080"/>
<dbReference type="AlphaFoldDB" id="A0A0M2JVI9"/>
<dbReference type="RefSeq" id="WP_046366407.1">
    <property type="nucleotide sequence ID" value="NZ_LAUZ02000032.1"/>
</dbReference>
<dbReference type="Pfam" id="PF00823">
    <property type="entry name" value="PPE"/>
    <property type="match status" value="1"/>
</dbReference>
<evidence type="ECO:0000256" key="2">
    <source>
        <dbReference type="SAM" id="MobiDB-lite"/>
    </source>
</evidence>
<dbReference type="EMBL" id="LAUZ02000032">
    <property type="protein sequence ID" value="KKE98626.1"/>
    <property type="molecule type" value="Genomic_DNA"/>
</dbReference>
<accession>A0A0M2JVI9</accession>
<sequence length="512" mass="52401">MAKLEIDTAAVTQTAASVAAAASSTSSTGVSVAPAAADPVSTAVAQTLQARCSAITGFSTYAEAITGARGAMLTSSAATHDEQEQSNAASLRGSGGGEAGPISAPSVPNLPVPMIPTVSAPQLGPPPTNGKDIATLLHGGPGPAGLHSAADQMRSHASALQDAARQLQSGSAAVHTDWQSDAGDKAAQRIQELSQWYERHGEAATTAASALESHADSYSRARANTPTPEQFTDTENRLKQAAAANANPANLGRYAPVVAALQTELGGLHAKATAQYADYARSAGSPSLVGPPLEPPPRPGSPFAGQDGHGNVDPAAWKKGDKRHYPIVRGPNGLGPSQPADGPGWVEIGPRSGNFVRPDELPNLTIKNPGDLGPPPFSDANGNRHGWMELVPGSGAWVPDDEFPNAQIKPPGALGPFGHEEYLPGSGIWLPREDLIPDPRDPSPPGYGQTMPASFTQPAGFATSAGDGWGDETEAEMEVPFGWVQDWTGKWSPPIHDPGGAMGGGGGGRAPI</sequence>
<evidence type="ECO:0000313" key="4">
    <source>
        <dbReference type="EMBL" id="KKE98626.1"/>
    </source>
</evidence>
<comment type="caution">
    <text evidence="4">The sequence shown here is derived from an EMBL/GenBank/DDBJ whole genome shotgun (WGS) entry which is preliminary data.</text>
</comment>
<feature type="region of interest" description="Disordered" evidence="2">
    <location>
        <begin position="440"/>
        <end position="461"/>
    </location>
</feature>
<dbReference type="InterPro" id="IPR038332">
    <property type="entry name" value="PPE_sf"/>
</dbReference>
<dbReference type="Gene3D" id="1.20.1260.20">
    <property type="entry name" value="PPE superfamily"/>
    <property type="match status" value="1"/>
</dbReference>
<feature type="region of interest" description="Disordered" evidence="2">
    <location>
        <begin position="282"/>
        <end position="318"/>
    </location>
</feature>
<proteinExistence type="inferred from homology"/>
<reference evidence="4 5" key="1">
    <citation type="journal article" date="2015" name="Genome Announc.">
        <title>Draft Genome Sequence of Mycobacterium obuense Strain UC1, Isolated from Patient Sputum.</title>
        <authorList>
            <person name="Greninger A.L."/>
            <person name="Cunningham G."/>
            <person name="Hsu E.D."/>
            <person name="Yu J.M."/>
            <person name="Chiu C.Y."/>
            <person name="Miller S."/>
        </authorList>
    </citation>
    <scope>NUCLEOTIDE SEQUENCE [LARGE SCALE GENOMIC DNA]</scope>
    <source>
        <strain evidence="4 5">UC1</strain>
    </source>
</reference>
<evidence type="ECO:0000259" key="3">
    <source>
        <dbReference type="Pfam" id="PF00823"/>
    </source>
</evidence>